<proteinExistence type="predicted"/>
<evidence type="ECO:0000313" key="1">
    <source>
        <dbReference type="EMBL" id="OPC84251.1"/>
    </source>
</evidence>
<dbReference type="EMBL" id="MWQN01000001">
    <property type="protein sequence ID" value="OPC84251.1"/>
    <property type="molecule type" value="Genomic_DNA"/>
</dbReference>
<protein>
    <submittedName>
        <fullName evidence="1">Uncharacterized protein</fullName>
    </submittedName>
</protein>
<gene>
    <name evidence="1" type="ORF">B4N89_27945</name>
</gene>
<accession>A0A1T3P5L5</accession>
<evidence type="ECO:0000313" key="2">
    <source>
        <dbReference type="Proteomes" id="UP000190037"/>
    </source>
</evidence>
<dbReference type="STRING" id="159449.B4N89_27945"/>
<reference evidence="1 2" key="1">
    <citation type="submission" date="2017-03" db="EMBL/GenBank/DDBJ databases">
        <title>Draft genome sequence of Streptomyces scabrisporus NF3, endophyte isolated from Amphipterygium adstringens.</title>
        <authorList>
            <person name="Vazquez M."/>
            <person name="Ceapa C.D."/>
            <person name="Rodriguez Luna D."/>
            <person name="Sanchez Esquivel S."/>
        </authorList>
    </citation>
    <scope>NUCLEOTIDE SEQUENCE [LARGE SCALE GENOMIC DNA]</scope>
    <source>
        <strain evidence="1 2">NF3</strain>
    </source>
</reference>
<comment type="caution">
    <text evidence="1">The sequence shown here is derived from an EMBL/GenBank/DDBJ whole genome shotgun (WGS) entry which is preliminary data.</text>
</comment>
<sequence>MPHYHAAIVHPGDETTYCGIVPGEHVEAVLAACETHPEREPKTGRDGGIYVLRADGDLDHYLPVDAPARPTETAVTP</sequence>
<dbReference type="RefSeq" id="WP_078978545.1">
    <property type="nucleotide sequence ID" value="NZ_MWQN01000001.1"/>
</dbReference>
<dbReference type="Proteomes" id="UP000190037">
    <property type="component" value="Unassembled WGS sequence"/>
</dbReference>
<organism evidence="1 2">
    <name type="scientific">Embleya scabrispora</name>
    <dbReference type="NCBI Taxonomy" id="159449"/>
    <lineage>
        <taxon>Bacteria</taxon>
        <taxon>Bacillati</taxon>
        <taxon>Actinomycetota</taxon>
        <taxon>Actinomycetes</taxon>
        <taxon>Kitasatosporales</taxon>
        <taxon>Streptomycetaceae</taxon>
        <taxon>Embleya</taxon>
    </lineage>
</organism>
<keyword evidence="2" id="KW-1185">Reference proteome</keyword>
<dbReference type="AlphaFoldDB" id="A0A1T3P5L5"/>
<name>A0A1T3P5L5_9ACTN</name>